<dbReference type="RefSeq" id="WP_072785534.1">
    <property type="nucleotide sequence ID" value="NZ_CP045292.1"/>
</dbReference>
<keyword evidence="2" id="KW-1133">Transmembrane helix</keyword>
<dbReference type="InterPro" id="IPR052928">
    <property type="entry name" value="Desiccation-related_membrane"/>
</dbReference>
<proteinExistence type="predicted"/>
<evidence type="ECO:0000313" key="4">
    <source>
        <dbReference type="Proteomes" id="UP000184232"/>
    </source>
</evidence>
<dbReference type="InterPro" id="IPR024623">
    <property type="entry name" value="YtxH"/>
</dbReference>
<gene>
    <name evidence="3" type="ORF">SAMN05444337_2474</name>
</gene>
<protein>
    <submittedName>
        <fullName evidence="3">YtxH-like protein</fullName>
    </submittedName>
</protein>
<dbReference type="Pfam" id="PF12732">
    <property type="entry name" value="YtxH"/>
    <property type="match status" value="1"/>
</dbReference>
<feature type="transmembrane region" description="Helical" evidence="2">
    <location>
        <begin position="6"/>
        <end position="25"/>
    </location>
</feature>
<dbReference type="EMBL" id="FQZH01000005">
    <property type="protein sequence ID" value="SHJ69772.1"/>
    <property type="molecule type" value="Genomic_DNA"/>
</dbReference>
<evidence type="ECO:0000256" key="1">
    <source>
        <dbReference type="SAM" id="Coils"/>
    </source>
</evidence>
<accession>A0A1M6LF25</accession>
<sequence length="78" mass="8506">MKNSNVLLGILGGVAVGAIAGILLAPDKGSKTRKKLKTKATDIKTNLQNEFDEFLEQMENKYQQVSDKATEVADVIKK</sequence>
<dbReference type="STRING" id="683124.SAMN05444337_2474"/>
<dbReference type="PANTHER" id="PTHR35792">
    <property type="entry name" value="GENERAL STRESS PROTEIN"/>
    <property type="match status" value="1"/>
</dbReference>
<keyword evidence="2" id="KW-0812">Transmembrane</keyword>
<keyword evidence="1" id="KW-0175">Coiled coil</keyword>
<evidence type="ECO:0000256" key="2">
    <source>
        <dbReference type="SAM" id="Phobius"/>
    </source>
</evidence>
<reference evidence="3 4" key="1">
    <citation type="submission" date="2016-11" db="EMBL/GenBank/DDBJ databases">
        <authorList>
            <person name="Jaros S."/>
            <person name="Januszkiewicz K."/>
            <person name="Wedrychowicz H."/>
        </authorList>
    </citation>
    <scope>NUCLEOTIDE SEQUENCE [LARGE SCALE GENOMIC DNA]</scope>
    <source>
        <strain evidence="3 4">DSM 22807</strain>
    </source>
</reference>
<organism evidence="3 4">
    <name type="scientific">Flavobacterium haoranii</name>
    <dbReference type="NCBI Taxonomy" id="683124"/>
    <lineage>
        <taxon>Bacteria</taxon>
        <taxon>Pseudomonadati</taxon>
        <taxon>Bacteroidota</taxon>
        <taxon>Flavobacteriia</taxon>
        <taxon>Flavobacteriales</taxon>
        <taxon>Flavobacteriaceae</taxon>
        <taxon>Flavobacterium</taxon>
    </lineage>
</organism>
<keyword evidence="4" id="KW-1185">Reference proteome</keyword>
<dbReference type="AlphaFoldDB" id="A0A1M6LF25"/>
<dbReference type="PANTHER" id="PTHR35792:SF2">
    <property type="entry name" value="GENERAL STRESS PROTEIN"/>
    <property type="match status" value="1"/>
</dbReference>
<feature type="coiled-coil region" evidence="1">
    <location>
        <begin position="44"/>
        <end position="75"/>
    </location>
</feature>
<dbReference type="Proteomes" id="UP000184232">
    <property type="component" value="Unassembled WGS sequence"/>
</dbReference>
<name>A0A1M6LF25_9FLAO</name>
<keyword evidence="2" id="KW-0472">Membrane</keyword>
<evidence type="ECO:0000313" key="3">
    <source>
        <dbReference type="EMBL" id="SHJ69772.1"/>
    </source>
</evidence>